<accession>A0A645DVP3</accession>
<evidence type="ECO:0000313" key="1">
    <source>
        <dbReference type="EMBL" id="MPM93447.1"/>
    </source>
</evidence>
<name>A0A645DVP3_9ZZZZ</name>
<dbReference type="AlphaFoldDB" id="A0A645DVP3"/>
<gene>
    <name evidence="1" type="ORF">SDC9_140584</name>
</gene>
<dbReference type="EMBL" id="VSSQ01040250">
    <property type="protein sequence ID" value="MPM93447.1"/>
    <property type="molecule type" value="Genomic_DNA"/>
</dbReference>
<organism evidence="1">
    <name type="scientific">bioreactor metagenome</name>
    <dbReference type="NCBI Taxonomy" id="1076179"/>
    <lineage>
        <taxon>unclassified sequences</taxon>
        <taxon>metagenomes</taxon>
        <taxon>ecological metagenomes</taxon>
    </lineage>
</organism>
<protein>
    <submittedName>
        <fullName evidence="1">Uncharacterized protein</fullName>
    </submittedName>
</protein>
<comment type="caution">
    <text evidence="1">The sequence shown here is derived from an EMBL/GenBank/DDBJ whole genome shotgun (WGS) entry which is preliminary data.</text>
</comment>
<reference evidence="1" key="1">
    <citation type="submission" date="2019-08" db="EMBL/GenBank/DDBJ databases">
        <authorList>
            <person name="Kucharzyk K."/>
            <person name="Murdoch R.W."/>
            <person name="Higgins S."/>
            <person name="Loffler F."/>
        </authorList>
    </citation>
    <scope>NUCLEOTIDE SEQUENCE</scope>
</reference>
<sequence>MSVAVPPRADHADFRTKRRQQLFTRGVFGAVVAHNQGLNVRQRVGGKKLFLRPGIHVAGDEQIEVSGGAQQGKAAVVVAAGAHGRINR</sequence>
<proteinExistence type="predicted"/>